<organism evidence="2 3">
    <name type="scientific">Septoria linicola</name>
    <dbReference type="NCBI Taxonomy" id="215465"/>
    <lineage>
        <taxon>Eukaryota</taxon>
        <taxon>Fungi</taxon>
        <taxon>Dikarya</taxon>
        <taxon>Ascomycota</taxon>
        <taxon>Pezizomycotina</taxon>
        <taxon>Dothideomycetes</taxon>
        <taxon>Dothideomycetidae</taxon>
        <taxon>Mycosphaerellales</taxon>
        <taxon>Mycosphaerellaceae</taxon>
        <taxon>Septoria</taxon>
    </lineage>
</organism>
<dbReference type="AlphaFoldDB" id="A0A9Q9ANZ1"/>
<dbReference type="EMBL" id="CP099419">
    <property type="protein sequence ID" value="USW49900.1"/>
    <property type="molecule type" value="Genomic_DNA"/>
</dbReference>
<dbReference type="Proteomes" id="UP001056384">
    <property type="component" value="Chromosome 2"/>
</dbReference>
<gene>
    <name evidence="2" type="ORF">Slin15195_G032190</name>
</gene>
<feature type="signal peptide" evidence="1">
    <location>
        <begin position="1"/>
        <end position="22"/>
    </location>
</feature>
<protein>
    <submittedName>
        <fullName evidence="2">Uncharacterized protein</fullName>
    </submittedName>
</protein>
<reference evidence="2" key="1">
    <citation type="submission" date="2022-06" db="EMBL/GenBank/DDBJ databases">
        <title>Complete genome sequences of two strains of the flax pathogen Septoria linicola.</title>
        <authorList>
            <person name="Lapalu N."/>
            <person name="Simon A."/>
            <person name="Demenou B."/>
            <person name="Paumier D."/>
            <person name="Guillot M.-P."/>
            <person name="Gout L."/>
            <person name="Valade R."/>
        </authorList>
    </citation>
    <scope>NUCLEOTIDE SEQUENCE</scope>
    <source>
        <strain evidence="2">SE15195</strain>
    </source>
</reference>
<evidence type="ECO:0000313" key="3">
    <source>
        <dbReference type="Proteomes" id="UP001056384"/>
    </source>
</evidence>
<keyword evidence="3" id="KW-1185">Reference proteome</keyword>
<dbReference type="OrthoDB" id="3641889at2759"/>
<feature type="chain" id="PRO_5040278405" evidence="1">
    <location>
        <begin position="23"/>
        <end position="330"/>
    </location>
</feature>
<evidence type="ECO:0000256" key="1">
    <source>
        <dbReference type="SAM" id="SignalP"/>
    </source>
</evidence>
<keyword evidence="1" id="KW-0732">Signal</keyword>
<evidence type="ECO:0000313" key="2">
    <source>
        <dbReference type="EMBL" id="USW49900.1"/>
    </source>
</evidence>
<accession>A0A9Q9ANZ1</accession>
<name>A0A9Q9ANZ1_9PEZI</name>
<proteinExistence type="predicted"/>
<sequence>MAVKILVLTIIWLLIAIFGADARSLAINRHHLSDVSSKAALAGRATWETCDWSTIEQSLEDAGEDLSTCQKAFQTGKRLTCMMHQPTGFDSIYTKHVQLEDWGWSAASSKGVGIGFLNLSPVLNSLGSGAVTEPARWGSLSQTHRKAAKKGDYPATGAQYNNYVNLQDGIIVGYRNDGPVHVNKEKPEAQQIGSSLITKLRNFSDLFFLGLQKYASENSLDLSKIQHVIRYQITNEDTIGILRSIIGHEEPEDHKTWTNPYVFNIDTPQAKAAIATPNGRGVAWFLGQHKATGLGTKVIDQVKIWNCADDPEEDYAEWCMYFHIVELPLR</sequence>